<dbReference type="EMBL" id="JAGSPN010000001">
    <property type="protein sequence ID" value="MBR7780796.1"/>
    <property type="molecule type" value="Genomic_DNA"/>
</dbReference>
<dbReference type="Pfam" id="PF11871">
    <property type="entry name" value="DUF3391"/>
    <property type="match status" value="1"/>
</dbReference>
<organism evidence="3 4">
    <name type="scientific">Undibacterium luofuense</name>
    <dbReference type="NCBI Taxonomy" id="2828733"/>
    <lineage>
        <taxon>Bacteria</taxon>
        <taxon>Pseudomonadati</taxon>
        <taxon>Pseudomonadota</taxon>
        <taxon>Betaproteobacteria</taxon>
        <taxon>Burkholderiales</taxon>
        <taxon>Oxalobacteraceae</taxon>
        <taxon>Undibacterium</taxon>
    </lineage>
</organism>
<accession>A0A941DMK4</accession>
<name>A0A941DMK4_9BURK</name>
<dbReference type="Proteomes" id="UP000680067">
    <property type="component" value="Unassembled WGS sequence"/>
</dbReference>
<keyword evidence="4" id="KW-1185">Reference proteome</keyword>
<dbReference type="InterPro" id="IPR037522">
    <property type="entry name" value="HD_GYP_dom"/>
</dbReference>
<reference evidence="3" key="1">
    <citation type="submission" date="2021-04" db="EMBL/GenBank/DDBJ databases">
        <title>novel species isolated from subtropical streams in China.</title>
        <authorList>
            <person name="Lu H."/>
        </authorList>
    </citation>
    <scope>NUCLEOTIDE SEQUENCE</scope>
    <source>
        <strain evidence="3">LFS511W</strain>
    </source>
</reference>
<comment type="caution">
    <text evidence="3">The sequence shown here is derived from an EMBL/GenBank/DDBJ whole genome shotgun (WGS) entry which is preliminary data.</text>
</comment>
<dbReference type="SMART" id="SM00471">
    <property type="entry name" value="HDc"/>
    <property type="match status" value="1"/>
</dbReference>
<evidence type="ECO:0000259" key="2">
    <source>
        <dbReference type="PROSITE" id="PS51832"/>
    </source>
</evidence>
<evidence type="ECO:0000256" key="1">
    <source>
        <dbReference type="SAM" id="Coils"/>
    </source>
</evidence>
<gene>
    <name evidence="3" type="ORF">KDM89_01480</name>
</gene>
<dbReference type="InterPro" id="IPR006675">
    <property type="entry name" value="HDIG_dom"/>
</dbReference>
<dbReference type="InterPro" id="IPR021812">
    <property type="entry name" value="DUF3391"/>
</dbReference>
<feature type="coiled-coil region" evidence="1">
    <location>
        <begin position="72"/>
        <end position="109"/>
    </location>
</feature>
<evidence type="ECO:0000313" key="4">
    <source>
        <dbReference type="Proteomes" id="UP000680067"/>
    </source>
</evidence>
<dbReference type="AlphaFoldDB" id="A0A941DMK4"/>
<dbReference type="InterPro" id="IPR003607">
    <property type="entry name" value="HD/PDEase_dom"/>
</dbReference>
<proteinExistence type="predicted"/>
<sequence>MSMCAAPITVDVPVERLCVGLYVHLDVSWLDHSFALNSFKIKSEDDLRALRQLGLKTIRVNPSRSDCRPLPAQAASASADEAQQQVVITEEERQKIAEKRARVERLVREREAIASCEKQIVKAASTLKDITRNLFSRPKESVAQADNLIQQMLDSLLTDKDIAIHLMNDKIAGEETYYHSLNVSVLTMMLGKELGLQAPDIKLLGMGSLFHDIGKIEIPDRIVNKTFELTRAEQSLLQQHVMYGQQIGQKLGLAKGVMDIITQHHEYADGTGYPQFLRAEKIAPLARIVAITNTYDNLCNRANPVDSMTPYEAMSYMFAHMRKQFDAPALNLFIRCMGIYPPGTVVQLNDGTLGMVIGVNSGKPLRPSVLIYDASVPKNEAIILDLEHDPAVEIVASLKPRQLAPEVYEYLSPRKRMTYFFDTEKRNGTR</sequence>
<dbReference type="PANTHER" id="PTHR43155">
    <property type="entry name" value="CYCLIC DI-GMP PHOSPHODIESTERASE PA4108-RELATED"/>
    <property type="match status" value="1"/>
</dbReference>
<feature type="domain" description="HD-GYP" evidence="2">
    <location>
        <begin position="154"/>
        <end position="349"/>
    </location>
</feature>
<dbReference type="GO" id="GO:0008081">
    <property type="term" value="F:phosphoric diester hydrolase activity"/>
    <property type="evidence" value="ECO:0007669"/>
    <property type="project" value="UniProtKB-ARBA"/>
</dbReference>
<keyword evidence="1" id="KW-0175">Coiled coil</keyword>
<dbReference type="Pfam" id="PF13487">
    <property type="entry name" value="HD_5"/>
    <property type="match status" value="1"/>
</dbReference>
<dbReference type="PANTHER" id="PTHR43155:SF2">
    <property type="entry name" value="CYCLIC DI-GMP PHOSPHODIESTERASE PA4108"/>
    <property type="match status" value="1"/>
</dbReference>
<protein>
    <submittedName>
        <fullName evidence="3">HD-GYP domain-containing protein</fullName>
    </submittedName>
</protein>
<dbReference type="CDD" id="cd00077">
    <property type="entry name" value="HDc"/>
    <property type="match status" value="1"/>
</dbReference>
<dbReference type="PROSITE" id="PS51832">
    <property type="entry name" value="HD_GYP"/>
    <property type="match status" value="1"/>
</dbReference>
<evidence type="ECO:0000313" key="3">
    <source>
        <dbReference type="EMBL" id="MBR7780796.1"/>
    </source>
</evidence>
<dbReference type="NCBIfam" id="TIGR00277">
    <property type="entry name" value="HDIG"/>
    <property type="match status" value="1"/>
</dbReference>
<dbReference type="SUPFAM" id="SSF109604">
    <property type="entry name" value="HD-domain/PDEase-like"/>
    <property type="match status" value="1"/>
</dbReference>
<dbReference type="Gene3D" id="1.10.3210.10">
    <property type="entry name" value="Hypothetical protein af1432"/>
    <property type="match status" value="1"/>
</dbReference>